<evidence type="ECO:0000256" key="1">
    <source>
        <dbReference type="ARBA" id="ARBA00008987"/>
    </source>
</evidence>
<dbReference type="GeneID" id="84805248"/>
<feature type="site" description="Contributes to redox potential value" evidence="7">
    <location>
        <position position="34"/>
    </location>
</feature>
<feature type="active site" description="Nucleophile" evidence="7">
    <location>
        <position position="35"/>
    </location>
</feature>
<reference evidence="11" key="1">
    <citation type="submission" date="2016-01" db="EMBL/GenBank/DDBJ databases">
        <authorList>
            <person name="Mitreva M."/>
            <person name="Pepin K.H."/>
            <person name="Mihindukulasuriya K.A."/>
            <person name="Fulton R."/>
            <person name="Fronick C."/>
            <person name="O'Laughlin M."/>
            <person name="Miner T."/>
            <person name="Herter B."/>
            <person name="Rosa B.A."/>
            <person name="Cordes M."/>
            <person name="Tomlinson C."/>
            <person name="Wollam A."/>
            <person name="Palsikar V.B."/>
            <person name="Mardis E.R."/>
            <person name="Wilson R.K."/>
        </authorList>
    </citation>
    <scope>NUCLEOTIDE SEQUENCE [LARGE SCALE GENOMIC DNA]</scope>
    <source>
        <strain evidence="11">KA00185</strain>
    </source>
</reference>
<dbReference type="PANTHER" id="PTHR45663">
    <property type="entry name" value="GEO12009P1"/>
    <property type="match status" value="1"/>
</dbReference>
<name>A0A134AQX3_9FUSO</name>
<keyword evidence="11" id="KW-1185">Reference proteome</keyword>
<dbReference type="InterPro" id="IPR005746">
    <property type="entry name" value="Thioredoxin"/>
</dbReference>
<evidence type="ECO:0000259" key="9">
    <source>
        <dbReference type="PROSITE" id="PS51352"/>
    </source>
</evidence>
<comment type="caution">
    <text evidence="10">The sequence shown here is derived from an EMBL/GenBank/DDBJ whole genome shotgun (WGS) entry which is preliminary data.</text>
</comment>
<dbReference type="PATRIC" id="fig|157687.3.peg.132"/>
<organism evidence="10 11">
    <name type="scientific">Leptotrichia wadei</name>
    <dbReference type="NCBI Taxonomy" id="157687"/>
    <lineage>
        <taxon>Bacteria</taxon>
        <taxon>Fusobacteriati</taxon>
        <taxon>Fusobacteriota</taxon>
        <taxon>Fusobacteriia</taxon>
        <taxon>Fusobacteriales</taxon>
        <taxon>Leptotrichiaceae</taxon>
        <taxon>Leptotrichia</taxon>
    </lineage>
</organism>
<dbReference type="Proteomes" id="UP000070483">
    <property type="component" value="Unassembled WGS sequence"/>
</dbReference>
<keyword evidence="4 8" id="KW-1015">Disulfide bond</keyword>
<evidence type="ECO:0000313" key="10">
    <source>
        <dbReference type="EMBL" id="KXB70093.1"/>
    </source>
</evidence>
<dbReference type="EMBL" id="LSDD01000006">
    <property type="protein sequence ID" value="KXB70093.1"/>
    <property type="molecule type" value="Genomic_DNA"/>
</dbReference>
<dbReference type="PANTHER" id="PTHR45663:SF11">
    <property type="entry name" value="GEO12009P1"/>
    <property type="match status" value="1"/>
</dbReference>
<dbReference type="STRING" id="157687.HMPREF3180_00130"/>
<feature type="domain" description="Thioredoxin" evidence="9">
    <location>
        <begin position="1"/>
        <end position="105"/>
    </location>
</feature>
<dbReference type="InterPro" id="IPR013766">
    <property type="entry name" value="Thioredoxin_domain"/>
</dbReference>
<keyword evidence="5 8" id="KW-0676">Redox-active center</keyword>
<dbReference type="PROSITE" id="PS00194">
    <property type="entry name" value="THIOREDOXIN_1"/>
    <property type="match status" value="1"/>
</dbReference>
<evidence type="ECO:0000256" key="3">
    <source>
        <dbReference type="ARBA" id="ARBA00022982"/>
    </source>
</evidence>
<sequence>MSRIINYAGEDFDNEIILQNGLTLVDFFAIWCGPCQMLEKVLVEVANNSECKIVKIDVDDYPEFGAKFKIRGLPLLLLFKDGQIVETLKGFQTFDEIMEKINLHN</sequence>
<evidence type="ECO:0000256" key="8">
    <source>
        <dbReference type="PIRSR" id="PIRSR000077-4"/>
    </source>
</evidence>
<feature type="active site" description="Nucleophile" evidence="7">
    <location>
        <position position="32"/>
    </location>
</feature>
<dbReference type="InterPro" id="IPR036249">
    <property type="entry name" value="Thioredoxin-like_sf"/>
</dbReference>
<keyword evidence="3" id="KW-0249">Electron transport</keyword>
<protein>
    <recommendedName>
        <fullName evidence="6">Thioredoxin</fullName>
    </recommendedName>
</protein>
<evidence type="ECO:0000256" key="6">
    <source>
        <dbReference type="PIRNR" id="PIRNR000077"/>
    </source>
</evidence>
<feature type="disulfide bond" description="Redox-active" evidence="8">
    <location>
        <begin position="32"/>
        <end position="35"/>
    </location>
</feature>
<dbReference type="InterPro" id="IPR017937">
    <property type="entry name" value="Thioredoxin_CS"/>
</dbReference>
<dbReference type="GO" id="GO:0005829">
    <property type="term" value="C:cytosol"/>
    <property type="evidence" value="ECO:0007669"/>
    <property type="project" value="TreeGrafter"/>
</dbReference>
<proteinExistence type="inferred from homology"/>
<evidence type="ECO:0000256" key="5">
    <source>
        <dbReference type="ARBA" id="ARBA00023284"/>
    </source>
</evidence>
<dbReference type="CDD" id="cd02947">
    <property type="entry name" value="TRX_family"/>
    <property type="match status" value="1"/>
</dbReference>
<dbReference type="SUPFAM" id="SSF52833">
    <property type="entry name" value="Thioredoxin-like"/>
    <property type="match status" value="1"/>
</dbReference>
<feature type="site" description="Deprotonates C-terminal active site Cys" evidence="7">
    <location>
        <position position="26"/>
    </location>
</feature>
<accession>A0A134AQX3</accession>
<dbReference type="Gene3D" id="3.40.30.10">
    <property type="entry name" value="Glutaredoxin"/>
    <property type="match status" value="1"/>
</dbReference>
<dbReference type="PIRSF" id="PIRSF000077">
    <property type="entry name" value="Thioredoxin"/>
    <property type="match status" value="1"/>
</dbReference>
<dbReference type="Pfam" id="PF00085">
    <property type="entry name" value="Thioredoxin"/>
    <property type="match status" value="1"/>
</dbReference>
<evidence type="ECO:0000313" key="11">
    <source>
        <dbReference type="Proteomes" id="UP000070483"/>
    </source>
</evidence>
<dbReference type="GO" id="GO:0015035">
    <property type="term" value="F:protein-disulfide reductase activity"/>
    <property type="evidence" value="ECO:0007669"/>
    <property type="project" value="InterPro"/>
</dbReference>
<dbReference type="GO" id="GO:0045454">
    <property type="term" value="P:cell redox homeostasis"/>
    <property type="evidence" value="ECO:0007669"/>
    <property type="project" value="TreeGrafter"/>
</dbReference>
<evidence type="ECO:0000256" key="4">
    <source>
        <dbReference type="ARBA" id="ARBA00023157"/>
    </source>
</evidence>
<dbReference type="RefSeq" id="WP_018498232.1">
    <property type="nucleotide sequence ID" value="NZ_AP019829.2"/>
</dbReference>
<dbReference type="OrthoDB" id="9790390at2"/>
<dbReference type="PROSITE" id="PS51352">
    <property type="entry name" value="THIOREDOXIN_2"/>
    <property type="match status" value="1"/>
</dbReference>
<comment type="similarity">
    <text evidence="1 6">Belongs to the thioredoxin family.</text>
</comment>
<evidence type="ECO:0000256" key="7">
    <source>
        <dbReference type="PIRSR" id="PIRSR000077-1"/>
    </source>
</evidence>
<feature type="site" description="Contributes to redox potential value" evidence="7">
    <location>
        <position position="33"/>
    </location>
</feature>
<evidence type="ECO:0000256" key="2">
    <source>
        <dbReference type="ARBA" id="ARBA00022448"/>
    </source>
</evidence>
<gene>
    <name evidence="10" type="ORF">HMPREF3180_00130</name>
</gene>
<dbReference type="AlphaFoldDB" id="A0A134AQX3"/>
<keyword evidence="2" id="KW-0813">Transport</keyword>
<dbReference type="PRINTS" id="PR00421">
    <property type="entry name" value="THIOREDOXIN"/>
</dbReference>